<evidence type="ECO:0000313" key="1">
    <source>
        <dbReference type="EMBL" id="CCC91903.1"/>
    </source>
</evidence>
<dbReference type="EMBL" id="HE575321">
    <property type="protein sequence ID" value="CCC91903.1"/>
    <property type="molecule type" value="Genomic_DNA"/>
</dbReference>
<dbReference type="AlphaFoldDB" id="G0UR92"/>
<reference evidence="1" key="1">
    <citation type="journal article" date="2012" name="Proc. Natl. Acad. Sci. U.S.A.">
        <title>Antigenic diversity is generated by distinct evolutionary mechanisms in African trypanosome species.</title>
        <authorList>
            <person name="Jackson A.P."/>
            <person name="Berry A."/>
            <person name="Aslett M."/>
            <person name="Allison H.C."/>
            <person name="Burton P."/>
            <person name="Vavrova-Anderson J."/>
            <person name="Brown R."/>
            <person name="Browne H."/>
            <person name="Corton N."/>
            <person name="Hauser H."/>
            <person name="Gamble J."/>
            <person name="Gilderthorp R."/>
            <person name="Marcello L."/>
            <person name="McQuillan J."/>
            <person name="Otto T.D."/>
            <person name="Quail M.A."/>
            <person name="Sanders M.J."/>
            <person name="van Tonder A."/>
            <person name="Ginger M.L."/>
            <person name="Field M.C."/>
            <person name="Barry J.D."/>
            <person name="Hertz-Fowler C."/>
            <person name="Berriman M."/>
        </authorList>
    </citation>
    <scope>NUCLEOTIDE SEQUENCE</scope>
    <source>
        <strain evidence="1">IL3000</strain>
    </source>
</reference>
<sequence>MLLRDSGEILIAGGAREAAPHTISQGDDRGFTSPCQPLTIIIRAPVRMCVSYHHDAHNEGGEQALKRPRARGISNWQGAAGSTNKCHVGGTYLHRHIPQVVCLVVHWSGDRTWRRGAWGRVEDVFGSSNS</sequence>
<name>G0UR92_TRYCI</name>
<proteinExistence type="predicted"/>
<accession>G0UR92</accession>
<organism evidence="1">
    <name type="scientific">Trypanosoma congolense (strain IL3000)</name>
    <dbReference type="NCBI Taxonomy" id="1068625"/>
    <lineage>
        <taxon>Eukaryota</taxon>
        <taxon>Discoba</taxon>
        <taxon>Euglenozoa</taxon>
        <taxon>Kinetoplastea</taxon>
        <taxon>Metakinetoplastina</taxon>
        <taxon>Trypanosomatida</taxon>
        <taxon>Trypanosomatidae</taxon>
        <taxon>Trypanosoma</taxon>
        <taxon>Nannomonas</taxon>
    </lineage>
</organism>
<protein>
    <submittedName>
        <fullName evidence="1">Uncharacterized protein</fullName>
    </submittedName>
</protein>
<gene>
    <name evidence="1" type="ORF">TCIL3000_8_1130</name>
</gene>